<name>A0A8A1M091_AJECA</name>
<evidence type="ECO:0000313" key="3">
    <source>
        <dbReference type="Proteomes" id="UP000663671"/>
    </source>
</evidence>
<gene>
    <name evidence="2" type="ORF">I7I51_04662</name>
</gene>
<dbReference type="OrthoDB" id="10458776at2759"/>
<protein>
    <submittedName>
        <fullName evidence="2">Uncharacterized protein</fullName>
    </submittedName>
</protein>
<accession>A0A8A1M091</accession>
<evidence type="ECO:0000256" key="1">
    <source>
        <dbReference type="SAM" id="MobiDB-lite"/>
    </source>
</evidence>
<reference evidence="2" key="1">
    <citation type="submission" date="2021-01" db="EMBL/GenBank/DDBJ databases">
        <title>Chromosome-level genome assembly of a human fungal pathogen reveals clustering of transcriptionally co-regulated genes.</title>
        <authorList>
            <person name="Voorhies M."/>
            <person name="Cohen S."/>
            <person name="Shea T.P."/>
            <person name="Petrus S."/>
            <person name="Munoz J.F."/>
            <person name="Poplawski S."/>
            <person name="Goldman W.E."/>
            <person name="Michael T."/>
            <person name="Cuomo C.A."/>
            <person name="Sil A."/>
            <person name="Beyhan S."/>
        </authorList>
    </citation>
    <scope>NUCLEOTIDE SEQUENCE</scope>
    <source>
        <strain evidence="2">WU24</strain>
    </source>
</reference>
<sequence length="123" mass="13965">MNGIPNISGFIPACPRRAPPPPEDESNSVPEAVYMNTYVLLTALEQTQLKTVIRHLVSHPSDLRVLQRCVSKNASVYIEYTAKKRAKSRFESICYLTWSKMRLPPSRQNVCVEASHTPQHRES</sequence>
<organism evidence="2 3">
    <name type="scientific">Ajellomyces capsulatus</name>
    <name type="common">Darling's disease fungus</name>
    <name type="synonym">Histoplasma capsulatum</name>
    <dbReference type="NCBI Taxonomy" id="5037"/>
    <lineage>
        <taxon>Eukaryota</taxon>
        <taxon>Fungi</taxon>
        <taxon>Dikarya</taxon>
        <taxon>Ascomycota</taxon>
        <taxon>Pezizomycotina</taxon>
        <taxon>Eurotiomycetes</taxon>
        <taxon>Eurotiomycetidae</taxon>
        <taxon>Onygenales</taxon>
        <taxon>Ajellomycetaceae</taxon>
        <taxon>Histoplasma</taxon>
    </lineage>
</organism>
<dbReference type="AlphaFoldDB" id="A0A8A1M091"/>
<evidence type="ECO:0000313" key="2">
    <source>
        <dbReference type="EMBL" id="QSS59866.1"/>
    </source>
</evidence>
<dbReference type="EMBL" id="CP069110">
    <property type="protein sequence ID" value="QSS59866.1"/>
    <property type="molecule type" value="Genomic_DNA"/>
</dbReference>
<feature type="region of interest" description="Disordered" evidence="1">
    <location>
        <begin position="1"/>
        <end position="28"/>
    </location>
</feature>
<dbReference type="VEuPathDB" id="FungiDB:I7I51_04662"/>
<proteinExistence type="predicted"/>
<dbReference type="Proteomes" id="UP000663671">
    <property type="component" value="Chromosome 4"/>
</dbReference>